<evidence type="ECO:0000313" key="4">
    <source>
        <dbReference type="Proteomes" id="UP000280296"/>
    </source>
</evidence>
<evidence type="ECO:0000313" key="3">
    <source>
        <dbReference type="EMBL" id="RUL87756.1"/>
    </source>
</evidence>
<keyword evidence="4" id="KW-1185">Reference proteome</keyword>
<dbReference type="EMBL" id="RYZH01000017">
    <property type="protein sequence ID" value="RUL87756.1"/>
    <property type="molecule type" value="Genomic_DNA"/>
</dbReference>
<accession>A0A432MKU5</accession>
<comment type="caution">
    <text evidence="3">The sequence shown here is derived from an EMBL/GenBank/DDBJ whole genome shotgun (WGS) entry which is preliminary data.</text>
</comment>
<evidence type="ECO:0000256" key="1">
    <source>
        <dbReference type="SAM" id="MobiDB-lite"/>
    </source>
</evidence>
<dbReference type="PANTHER" id="PTHR37489">
    <property type="entry name" value="DUF3500 DOMAIN-CONTAINING PROTEIN"/>
    <property type="match status" value="1"/>
</dbReference>
<feature type="region of interest" description="Disordered" evidence="1">
    <location>
        <begin position="214"/>
        <end position="233"/>
    </location>
</feature>
<keyword evidence="2" id="KW-0732">Signal</keyword>
<reference evidence="3 4" key="2">
    <citation type="submission" date="2019-01" db="EMBL/GenBank/DDBJ databases">
        <title>Tautonia sociabilis, a novel thermotolerant planctomycete of Isosphaeraceae family, isolated from a 4000 m deep subterranean habitat.</title>
        <authorList>
            <person name="Kovaleva O.L."/>
            <person name="Elcheninov A.G."/>
            <person name="Van Heerden E."/>
            <person name="Toshchakov S.V."/>
            <person name="Novikov A."/>
            <person name="Bonch-Osmolovskaya E.A."/>
            <person name="Kublanov I.V."/>
        </authorList>
    </citation>
    <scope>NUCLEOTIDE SEQUENCE [LARGE SCALE GENOMIC DNA]</scope>
    <source>
        <strain evidence="3 4">GM2012</strain>
    </source>
</reference>
<dbReference type="AlphaFoldDB" id="A0A432MKU5"/>
<dbReference type="Pfam" id="PF12006">
    <property type="entry name" value="DUF3500"/>
    <property type="match status" value="1"/>
</dbReference>
<dbReference type="OrthoDB" id="581140at2"/>
<dbReference type="InterPro" id="IPR021889">
    <property type="entry name" value="DUF3500"/>
</dbReference>
<sequence>MRGLKPSLALGTIGIISLALWAGAAADRPGAAMATAAGRFLDALDDQKRETATFAFDDPERLNWHFIPREREGLPIKRMTPEERSLALGLLATGLSAEGTVKATTIMSLEQILHELENNAPHRDPELYYFSVFGEPSNRGRWGWRVEGHHLSLNFTIEDGEVVSATPAFFGANPAEVRQGDREGLRTLAEIEDRALRLVQALDENQRRKAVVAEEAPSDVRAANAPQPPTEEAVGLTFDDMTDAQRTMLRALIEAYAMDMPARVAEAWLTEIRDAGPETIAFAWFGPADRNQPHAYRVQGPTFLIEFNNTQNNANHIHSVWRSMLGDFGQPIAAEAE</sequence>
<dbReference type="RefSeq" id="WP_126725243.1">
    <property type="nucleotide sequence ID" value="NZ_RYZH01000017.1"/>
</dbReference>
<feature type="chain" id="PRO_5019106571" evidence="2">
    <location>
        <begin position="25"/>
        <end position="337"/>
    </location>
</feature>
<organism evidence="3 4">
    <name type="scientific">Tautonia sociabilis</name>
    <dbReference type="NCBI Taxonomy" id="2080755"/>
    <lineage>
        <taxon>Bacteria</taxon>
        <taxon>Pseudomonadati</taxon>
        <taxon>Planctomycetota</taxon>
        <taxon>Planctomycetia</taxon>
        <taxon>Isosphaerales</taxon>
        <taxon>Isosphaeraceae</taxon>
        <taxon>Tautonia</taxon>
    </lineage>
</organism>
<protein>
    <submittedName>
        <fullName evidence="3">DUF3500 domain-containing protein</fullName>
    </submittedName>
</protein>
<name>A0A432MKU5_9BACT</name>
<gene>
    <name evidence="3" type="ORF">TsocGM_10350</name>
</gene>
<evidence type="ECO:0000256" key="2">
    <source>
        <dbReference type="SAM" id="SignalP"/>
    </source>
</evidence>
<proteinExistence type="predicted"/>
<feature type="signal peptide" evidence="2">
    <location>
        <begin position="1"/>
        <end position="24"/>
    </location>
</feature>
<reference evidence="3 4" key="1">
    <citation type="submission" date="2018-12" db="EMBL/GenBank/DDBJ databases">
        <authorList>
            <person name="Toschakov S.V."/>
        </authorList>
    </citation>
    <scope>NUCLEOTIDE SEQUENCE [LARGE SCALE GENOMIC DNA]</scope>
    <source>
        <strain evidence="3 4">GM2012</strain>
    </source>
</reference>
<dbReference type="PANTHER" id="PTHR37489:SF1">
    <property type="entry name" value="DUF3500 DOMAIN-CONTAINING PROTEIN"/>
    <property type="match status" value="1"/>
</dbReference>
<dbReference type="Proteomes" id="UP000280296">
    <property type="component" value="Unassembled WGS sequence"/>
</dbReference>